<dbReference type="SUPFAM" id="SSF48452">
    <property type="entry name" value="TPR-like"/>
    <property type="match status" value="1"/>
</dbReference>
<proteinExistence type="predicted"/>
<protein>
    <submittedName>
        <fullName evidence="2">Tetratricopeptide repeat protein</fullName>
    </submittedName>
</protein>
<dbReference type="Proteomes" id="UP001529369">
    <property type="component" value="Unassembled WGS sequence"/>
</dbReference>
<dbReference type="SUPFAM" id="SSF53335">
    <property type="entry name" value="S-adenosyl-L-methionine-dependent methyltransferases"/>
    <property type="match status" value="1"/>
</dbReference>
<feature type="repeat" description="TPR" evidence="1">
    <location>
        <begin position="220"/>
        <end position="253"/>
    </location>
</feature>
<dbReference type="InterPro" id="IPR011990">
    <property type="entry name" value="TPR-like_helical_dom_sf"/>
</dbReference>
<dbReference type="InterPro" id="IPR029063">
    <property type="entry name" value="SAM-dependent_MTases_sf"/>
</dbReference>
<keyword evidence="1" id="KW-0802">TPR repeat</keyword>
<dbReference type="PROSITE" id="PS50005">
    <property type="entry name" value="TPR"/>
    <property type="match status" value="5"/>
</dbReference>
<reference evidence="3" key="1">
    <citation type="journal article" date="2019" name="Int. J. Syst. Evol. Microbiol.">
        <title>The Global Catalogue of Microorganisms (GCM) 10K type strain sequencing project: providing services to taxonomists for standard genome sequencing and annotation.</title>
        <authorList>
            <consortium name="The Broad Institute Genomics Platform"/>
            <consortium name="The Broad Institute Genome Sequencing Center for Infectious Disease"/>
            <person name="Wu L."/>
            <person name="Ma J."/>
        </authorList>
    </citation>
    <scope>NUCLEOTIDE SEQUENCE [LARGE SCALE GENOMIC DNA]</scope>
    <source>
        <strain evidence="3">CECT 7131</strain>
    </source>
</reference>
<dbReference type="Gene3D" id="1.25.40.10">
    <property type="entry name" value="Tetratricopeptide repeat domain"/>
    <property type="match status" value="2"/>
</dbReference>
<evidence type="ECO:0000256" key="1">
    <source>
        <dbReference type="PROSITE-ProRule" id="PRU00339"/>
    </source>
</evidence>
<dbReference type="Pfam" id="PF13432">
    <property type="entry name" value="TPR_16"/>
    <property type="match status" value="3"/>
</dbReference>
<dbReference type="EMBL" id="JAUFPN010000173">
    <property type="protein sequence ID" value="MDN3566419.1"/>
    <property type="molecule type" value="Genomic_DNA"/>
</dbReference>
<feature type="repeat" description="TPR" evidence="1">
    <location>
        <begin position="49"/>
        <end position="82"/>
    </location>
</feature>
<accession>A0ABT8A9P0</accession>
<dbReference type="SMART" id="SM00028">
    <property type="entry name" value="TPR"/>
    <property type="match status" value="7"/>
</dbReference>
<feature type="repeat" description="TPR" evidence="1">
    <location>
        <begin position="83"/>
        <end position="116"/>
    </location>
</feature>
<dbReference type="RefSeq" id="WP_290318343.1">
    <property type="nucleotide sequence ID" value="NZ_JAUFPN010000173.1"/>
</dbReference>
<evidence type="ECO:0000313" key="3">
    <source>
        <dbReference type="Proteomes" id="UP001529369"/>
    </source>
</evidence>
<dbReference type="PANTHER" id="PTHR12558">
    <property type="entry name" value="CELL DIVISION CYCLE 16,23,27"/>
    <property type="match status" value="1"/>
</dbReference>
<organism evidence="2 3">
    <name type="scientific">Paeniroseomonas aquatica</name>
    <dbReference type="NCBI Taxonomy" id="373043"/>
    <lineage>
        <taxon>Bacteria</taxon>
        <taxon>Pseudomonadati</taxon>
        <taxon>Pseudomonadota</taxon>
        <taxon>Alphaproteobacteria</taxon>
        <taxon>Acetobacterales</taxon>
        <taxon>Acetobacteraceae</taxon>
        <taxon>Paeniroseomonas</taxon>
    </lineage>
</organism>
<dbReference type="InterPro" id="IPR019734">
    <property type="entry name" value="TPR_rpt"/>
</dbReference>
<dbReference type="PANTHER" id="PTHR12558:SF13">
    <property type="entry name" value="CELL DIVISION CYCLE PROTEIN 27 HOMOLOG"/>
    <property type="match status" value="1"/>
</dbReference>
<sequence length="619" mass="67095">MRWIIESVTPARRRARHWIRRGNAARDRRDWPAAREAYGHALEEHPPLPPIWVQYGHAAKESGDLPGAEAAYRRALELRPGFADGHLHLGHALKQRGRPAEALEAYARAAALAPADPECQLQLGHALNGLGRRVAAVEAFRRASALAPGRAEAALELGHALLALGEPVGALEAFRQAFRVQPEQPVAAWVQHGHAARGAGAPAAAEAAYRRALELDPEAADTHLHLGHVLRQQDRREAALAAFRRAAELAPADGAAQAHRAAVFEVLPPLEQANGVSLDAVRWAMRFFLGREPAGIEELERHMGHGNLESLRRAFAEMPDFAAFYRDLVPRRYAVPLFLLAPPASPQVPWRFEPPRLDRPVSQLCTAGQLAEPAYAAWCGRFALQPTQHRKPWEFCYIGAALEAAGLLREGSLGLGFGCGQEPLPSYFAARGVAVTATDAPAEVVADQGWQSTNDHAAGLDAVHRPELVSAVEFRRLVRFGAVDMNRIPDGLAGFDFCWSACALEHLGSLRAGLDFIVASLGTLRPGGVAVHTTDFNLSSDDATMETPGLSVFRRQDIEALIAGLTTAGHEVAPFNTHPGDRELDARIDLPPYALPHLKLQREGLVTTSLGLIIRRAAG</sequence>
<keyword evidence="3" id="KW-1185">Reference proteome</keyword>
<feature type="repeat" description="TPR" evidence="1">
    <location>
        <begin position="151"/>
        <end position="184"/>
    </location>
</feature>
<dbReference type="Gene3D" id="3.40.50.150">
    <property type="entry name" value="Vaccinia Virus protein VP39"/>
    <property type="match status" value="1"/>
</dbReference>
<gene>
    <name evidence="2" type="ORF">QWZ14_18765</name>
</gene>
<feature type="repeat" description="TPR" evidence="1">
    <location>
        <begin position="186"/>
        <end position="219"/>
    </location>
</feature>
<name>A0ABT8A9P0_9PROT</name>
<evidence type="ECO:0000313" key="2">
    <source>
        <dbReference type="EMBL" id="MDN3566419.1"/>
    </source>
</evidence>
<comment type="caution">
    <text evidence="2">The sequence shown here is derived from an EMBL/GenBank/DDBJ whole genome shotgun (WGS) entry which is preliminary data.</text>
</comment>